<name>A0A8B2NUG5_9HYPH</name>
<dbReference type="GO" id="GO:0005829">
    <property type="term" value="C:cytosol"/>
    <property type="evidence" value="ECO:0007669"/>
    <property type="project" value="TreeGrafter"/>
</dbReference>
<evidence type="ECO:0000313" key="4">
    <source>
        <dbReference type="Proteomes" id="UP000249590"/>
    </source>
</evidence>
<organism evidence="3 4">
    <name type="scientific">Acuticoccus sediminis</name>
    <dbReference type="NCBI Taxonomy" id="2184697"/>
    <lineage>
        <taxon>Bacteria</taxon>
        <taxon>Pseudomonadati</taxon>
        <taxon>Pseudomonadota</taxon>
        <taxon>Alphaproteobacteria</taxon>
        <taxon>Hyphomicrobiales</taxon>
        <taxon>Amorphaceae</taxon>
        <taxon>Acuticoccus</taxon>
    </lineage>
</organism>
<dbReference type="InterPro" id="IPR002821">
    <property type="entry name" value="Hydantoinase_A"/>
</dbReference>
<evidence type="ECO:0000259" key="2">
    <source>
        <dbReference type="Pfam" id="PF05378"/>
    </source>
</evidence>
<dbReference type="GO" id="GO:0006749">
    <property type="term" value="P:glutathione metabolic process"/>
    <property type="evidence" value="ECO:0007669"/>
    <property type="project" value="TreeGrafter"/>
</dbReference>
<gene>
    <name evidence="3" type="ORF">DLJ53_11040</name>
</gene>
<comment type="caution">
    <text evidence="3">The sequence shown here is derived from an EMBL/GenBank/DDBJ whole genome shotgun (WGS) entry which is preliminary data.</text>
</comment>
<proteinExistence type="predicted"/>
<protein>
    <submittedName>
        <fullName evidence="3">5-oxoprolinase</fullName>
    </submittedName>
</protein>
<reference evidence="3 4" key="1">
    <citation type="submission" date="2018-05" db="EMBL/GenBank/DDBJ databases">
        <title>Acuticoccus sediminis sp. nov., isolated from deep-sea sediment of Indian Ocean.</title>
        <authorList>
            <person name="Liu X."/>
            <person name="Lai Q."/>
            <person name="Du Y."/>
            <person name="Sun F."/>
            <person name="Zhang X."/>
            <person name="Wang S."/>
            <person name="Shao Z."/>
        </authorList>
    </citation>
    <scope>NUCLEOTIDE SEQUENCE [LARGE SCALE GENOMIC DNA]</scope>
    <source>
        <strain evidence="3 4">PTG4-2</strain>
    </source>
</reference>
<evidence type="ECO:0000313" key="3">
    <source>
        <dbReference type="EMBL" id="RAI01918.1"/>
    </source>
</evidence>
<sequence>MAGVAMKIEIGIDVGGTFTDATVLDGEDGAVIAAFKLPSTRRDPGDAVLEALRRIGAEHDLSAAQVSHGTTVGTNALIERKGARTALVTTAGFADVIELRRQDRPELYRWDVRVTAPLVPHELRFEAAERLDHTGAVVRPLGNLDALVRDLLAAAPDAVAISCLHAYANPAHEIALKAAITEALPDAFVSASHEVCPELGEYERTSTTVVNAYIGPAVSRYLRRLEREAAAMGVRSLSIVKSNGGLTSPENASRFPAHLIESGPAAGIIAAAAYAGASQHRDLIAFDMGGTTAKASVVRDTRPSVGKEFLADRLVDGRDEGGHLIRSTVLDVVEIGAGGGSIAAIDAGGVLKVGPQSAGADPGPACYSRGGDRPTVTDAHAVIGTLAAETFEGTGVTFDRDRAVRVIADRIAGPMGWDLSRAAYAILDLATARMAEMVRMATVRRGLDPRDFTLLASGGAGPLHAANVAAETGVRAVVVPPLPGMFSALGATMGEIRHDLSKASLALIAQADHGSVAEGFEALRGEAETLLAREVLSGTTRTFERYLDLRFAGQLFELRIPVGSAEQPLPPLSEVERRFRDAYREEFGFDLPNVAVQSVKLHVTARMQPDSSSVRVFREQAAHLRAPVPTRRQPFLGRDGTVFDIDVYRTGPVAGRVDGPALIEHAGSTIWIERGHVAEFCRDGSVKVEVGS</sequence>
<dbReference type="GO" id="GO:0017168">
    <property type="term" value="F:5-oxoprolinase (ATP-hydrolyzing) activity"/>
    <property type="evidence" value="ECO:0007669"/>
    <property type="project" value="TreeGrafter"/>
</dbReference>
<feature type="domain" description="Hydantoinase A/oxoprolinase" evidence="1">
    <location>
        <begin position="204"/>
        <end position="499"/>
    </location>
</feature>
<dbReference type="Gene3D" id="3.30.420.40">
    <property type="match status" value="1"/>
</dbReference>
<dbReference type="SUPFAM" id="SSF53067">
    <property type="entry name" value="Actin-like ATPase domain"/>
    <property type="match status" value="1"/>
</dbReference>
<dbReference type="InterPro" id="IPR045079">
    <property type="entry name" value="Oxoprolinase-like"/>
</dbReference>
<dbReference type="EMBL" id="QHHQ01000002">
    <property type="protein sequence ID" value="RAI01918.1"/>
    <property type="molecule type" value="Genomic_DNA"/>
</dbReference>
<dbReference type="Pfam" id="PF01968">
    <property type="entry name" value="Hydantoinase_A"/>
    <property type="match status" value="1"/>
</dbReference>
<dbReference type="PANTHER" id="PTHR11365:SF23">
    <property type="entry name" value="HYPOTHETICAL 5-OXOPROLINASE (EUROFUNG)-RELATED"/>
    <property type="match status" value="1"/>
</dbReference>
<dbReference type="Pfam" id="PF05378">
    <property type="entry name" value="Hydant_A_N"/>
    <property type="match status" value="1"/>
</dbReference>
<dbReference type="InterPro" id="IPR008040">
    <property type="entry name" value="Hydant_A_N"/>
</dbReference>
<accession>A0A8B2NUG5</accession>
<evidence type="ECO:0000259" key="1">
    <source>
        <dbReference type="Pfam" id="PF01968"/>
    </source>
</evidence>
<dbReference type="PANTHER" id="PTHR11365">
    <property type="entry name" value="5-OXOPROLINASE RELATED"/>
    <property type="match status" value="1"/>
</dbReference>
<feature type="domain" description="Hydantoinase/oxoprolinase N-terminal" evidence="2">
    <location>
        <begin position="10"/>
        <end position="182"/>
    </location>
</feature>
<dbReference type="Proteomes" id="UP000249590">
    <property type="component" value="Unassembled WGS sequence"/>
</dbReference>
<dbReference type="InterPro" id="IPR043129">
    <property type="entry name" value="ATPase_NBD"/>
</dbReference>
<keyword evidence="4" id="KW-1185">Reference proteome</keyword>
<dbReference type="AlphaFoldDB" id="A0A8B2NUG5"/>